<dbReference type="PANTHER" id="PTHR43711">
    <property type="entry name" value="TWO-COMPONENT HISTIDINE KINASE"/>
    <property type="match status" value="1"/>
</dbReference>
<keyword evidence="3" id="KW-0597">Phosphoprotein</keyword>
<dbReference type="CDD" id="cd00075">
    <property type="entry name" value="HATPase"/>
    <property type="match status" value="1"/>
</dbReference>
<evidence type="ECO:0000256" key="2">
    <source>
        <dbReference type="ARBA" id="ARBA00012438"/>
    </source>
</evidence>
<proteinExistence type="predicted"/>
<accession>A0ABT8YB63</accession>
<dbReference type="SMART" id="SM00387">
    <property type="entry name" value="HATPase_c"/>
    <property type="match status" value="1"/>
</dbReference>
<dbReference type="Gene3D" id="1.10.287.130">
    <property type="match status" value="1"/>
</dbReference>
<dbReference type="InterPro" id="IPR003594">
    <property type="entry name" value="HATPase_dom"/>
</dbReference>
<dbReference type="InterPro" id="IPR003661">
    <property type="entry name" value="HisK_dim/P_dom"/>
</dbReference>
<dbReference type="SUPFAM" id="SSF55781">
    <property type="entry name" value="GAF domain-like"/>
    <property type="match status" value="1"/>
</dbReference>
<evidence type="ECO:0000256" key="3">
    <source>
        <dbReference type="ARBA" id="ARBA00022553"/>
    </source>
</evidence>
<dbReference type="InterPro" id="IPR004358">
    <property type="entry name" value="Sig_transdc_His_kin-like_C"/>
</dbReference>
<dbReference type="CDD" id="cd00082">
    <property type="entry name" value="HisKA"/>
    <property type="match status" value="1"/>
</dbReference>
<dbReference type="SMART" id="SM00388">
    <property type="entry name" value="HisKA"/>
    <property type="match status" value="1"/>
</dbReference>
<dbReference type="InterPro" id="IPR050736">
    <property type="entry name" value="Sensor_HK_Regulatory"/>
</dbReference>
<dbReference type="InterPro" id="IPR036097">
    <property type="entry name" value="HisK_dim/P_sf"/>
</dbReference>
<comment type="caution">
    <text evidence="8">The sequence shown here is derived from an EMBL/GenBank/DDBJ whole genome shotgun (WGS) entry which is preliminary data.</text>
</comment>
<dbReference type="EMBL" id="JAUOTP010000006">
    <property type="protein sequence ID" value="MDO6415579.1"/>
    <property type="molecule type" value="Genomic_DNA"/>
</dbReference>
<feature type="domain" description="Histidine kinase" evidence="7">
    <location>
        <begin position="181"/>
        <end position="391"/>
    </location>
</feature>
<keyword evidence="4" id="KW-0808">Transferase</keyword>
<dbReference type="Pfam" id="PF01590">
    <property type="entry name" value="GAF"/>
    <property type="match status" value="1"/>
</dbReference>
<dbReference type="PROSITE" id="PS50109">
    <property type="entry name" value="HIS_KIN"/>
    <property type="match status" value="1"/>
</dbReference>
<dbReference type="InterPro" id="IPR036890">
    <property type="entry name" value="HATPase_C_sf"/>
</dbReference>
<dbReference type="GO" id="GO:0016301">
    <property type="term" value="F:kinase activity"/>
    <property type="evidence" value="ECO:0007669"/>
    <property type="project" value="UniProtKB-KW"/>
</dbReference>
<reference evidence="8" key="1">
    <citation type="submission" date="2023-07" db="EMBL/GenBank/DDBJ databases">
        <authorList>
            <person name="Kim M."/>
        </authorList>
    </citation>
    <scope>NUCLEOTIDE SEQUENCE</scope>
    <source>
        <strain evidence="8">BIUV-7</strain>
    </source>
</reference>
<dbReference type="Gene3D" id="3.30.450.40">
    <property type="match status" value="1"/>
</dbReference>
<dbReference type="PANTHER" id="PTHR43711:SF1">
    <property type="entry name" value="HISTIDINE KINASE 1"/>
    <property type="match status" value="1"/>
</dbReference>
<evidence type="ECO:0000256" key="1">
    <source>
        <dbReference type="ARBA" id="ARBA00000085"/>
    </source>
</evidence>
<dbReference type="SMART" id="SM00065">
    <property type="entry name" value="GAF"/>
    <property type="match status" value="1"/>
</dbReference>
<dbReference type="Proteomes" id="UP001169764">
    <property type="component" value="Unassembled WGS sequence"/>
</dbReference>
<keyword evidence="9" id="KW-1185">Reference proteome</keyword>
<sequence>MLTENYQRDVEAVGRIGVVPTILETCCRVTGMGFAAVARVSDERWVACSVLDKIGFGLSVGDELKLETTICHEIRQTAKAVIIPDVGNDPAYRDHHTPAIYGFKSYISVPIHLPSGDLFGTLCAIDPAPADLDRPEIAAMFAMFADLLGFHLNASDKLQRSEDNLADERAAGELREQFLAVVGHDLRNPLAALQAGVTLLVKNPAAERRALILDQMQTSIARMTGLINDVLDFARGRLGAGFALDRRRVSIADLQEQVVGELAASHLDQVIVSECAIEALVDCDPQRLGQLLSNLIGNALTHGAADEPVIVRSDAVDGLLVISVSNKGPEIPLADRPQLFQPFARGKSGAHREGLGLGLYIASQIAIAHGGALTVASSAEETSFTFRMPLA</sequence>
<protein>
    <recommendedName>
        <fullName evidence="2">histidine kinase</fullName>
        <ecNumber evidence="2">2.7.13.3</ecNumber>
    </recommendedName>
</protein>
<comment type="catalytic activity">
    <reaction evidence="1">
        <text>ATP + protein L-histidine = ADP + protein N-phospho-L-histidine.</text>
        <dbReference type="EC" id="2.7.13.3"/>
    </reaction>
</comment>
<gene>
    <name evidence="8" type="ORF">Q4F19_14410</name>
</gene>
<dbReference type="Gene3D" id="3.30.565.10">
    <property type="entry name" value="Histidine kinase-like ATPase, C-terminal domain"/>
    <property type="match status" value="1"/>
</dbReference>
<evidence type="ECO:0000313" key="8">
    <source>
        <dbReference type="EMBL" id="MDO6415579.1"/>
    </source>
</evidence>
<keyword evidence="6" id="KW-0902">Two-component regulatory system</keyword>
<dbReference type="InterPro" id="IPR003018">
    <property type="entry name" value="GAF"/>
</dbReference>
<dbReference type="InterPro" id="IPR005467">
    <property type="entry name" value="His_kinase_dom"/>
</dbReference>
<dbReference type="PRINTS" id="PR00344">
    <property type="entry name" value="BCTRLSENSOR"/>
</dbReference>
<dbReference type="Pfam" id="PF02518">
    <property type="entry name" value="HATPase_c"/>
    <property type="match status" value="1"/>
</dbReference>
<name>A0ABT8YB63_9SPHN</name>
<dbReference type="EC" id="2.7.13.3" evidence="2"/>
<dbReference type="SUPFAM" id="SSF47384">
    <property type="entry name" value="Homodimeric domain of signal transducing histidine kinase"/>
    <property type="match status" value="1"/>
</dbReference>
<evidence type="ECO:0000256" key="6">
    <source>
        <dbReference type="ARBA" id="ARBA00023012"/>
    </source>
</evidence>
<dbReference type="Pfam" id="PF00512">
    <property type="entry name" value="HisKA"/>
    <property type="match status" value="1"/>
</dbReference>
<keyword evidence="5 8" id="KW-0418">Kinase</keyword>
<evidence type="ECO:0000313" key="9">
    <source>
        <dbReference type="Proteomes" id="UP001169764"/>
    </source>
</evidence>
<organism evidence="8 9">
    <name type="scientific">Sphingomonas natans</name>
    <dbReference type="NCBI Taxonomy" id="3063330"/>
    <lineage>
        <taxon>Bacteria</taxon>
        <taxon>Pseudomonadati</taxon>
        <taxon>Pseudomonadota</taxon>
        <taxon>Alphaproteobacteria</taxon>
        <taxon>Sphingomonadales</taxon>
        <taxon>Sphingomonadaceae</taxon>
        <taxon>Sphingomonas</taxon>
    </lineage>
</organism>
<evidence type="ECO:0000256" key="4">
    <source>
        <dbReference type="ARBA" id="ARBA00022679"/>
    </source>
</evidence>
<dbReference type="RefSeq" id="WP_303543689.1">
    <property type="nucleotide sequence ID" value="NZ_JAUOTP010000006.1"/>
</dbReference>
<dbReference type="InterPro" id="IPR029016">
    <property type="entry name" value="GAF-like_dom_sf"/>
</dbReference>
<evidence type="ECO:0000259" key="7">
    <source>
        <dbReference type="PROSITE" id="PS50109"/>
    </source>
</evidence>
<evidence type="ECO:0000256" key="5">
    <source>
        <dbReference type="ARBA" id="ARBA00022777"/>
    </source>
</evidence>
<dbReference type="SUPFAM" id="SSF55874">
    <property type="entry name" value="ATPase domain of HSP90 chaperone/DNA topoisomerase II/histidine kinase"/>
    <property type="match status" value="1"/>
</dbReference>